<proteinExistence type="predicted"/>
<reference evidence="4 5" key="1">
    <citation type="journal article" date="2019" name="Int. J. Syst. Evol. Microbiol.">
        <title>The Global Catalogue of Microorganisms (GCM) 10K type strain sequencing project: providing services to taxonomists for standard genome sequencing and annotation.</title>
        <authorList>
            <consortium name="The Broad Institute Genomics Platform"/>
            <consortium name="The Broad Institute Genome Sequencing Center for Infectious Disease"/>
            <person name="Wu L."/>
            <person name="Ma J."/>
        </authorList>
    </citation>
    <scope>NUCLEOTIDE SEQUENCE [LARGE SCALE GENOMIC DNA]</scope>
    <source>
        <strain evidence="4 5">JCM 14969</strain>
    </source>
</reference>
<evidence type="ECO:0000259" key="3">
    <source>
        <dbReference type="PROSITE" id="PS50093"/>
    </source>
</evidence>
<dbReference type="NCBIfam" id="NF038114">
    <property type="entry name" value="rightmost"/>
    <property type="match status" value="1"/>
</dbReference>
<keyword evidence="5" id="KW-1185">Reference proteome</keyword>
<dbReference type="Pfam" id="PF17963">
    <property type="entry name" value="Big_9"/>
    <property type="match status" value="1"/>
</dbReference>
<feature type="chain" id="PRO_5046727219" description="PKD domain-containing protein" evidence="2">
    <location>
        <begin position="41"/>
        <end position="504"/>
    </location>
</feature>
<evidence type="ECO:0000313" key="5">
    <source>
        <dbReference type="Proteomes" id="UP001500393"/>
    </source>
</evidence>
<dbReference type="InterPro" id="IPR013783">
    <property type="entry name" value="Ig-like_fold"/>
</dbReference>
<dbReference type="InterPro" id="IPR028974">
    <property type="entry name" value="TSP_type-3_rpt"/>
</dbReference>
<evidence type="ECO:0000256" key="2">
    <source>
        <dbReference type="SAM" id="SignalP"/>
    </source>
</evidence>
<dbReference type="SUPFAM" id="SSF49299">
    <property type="entry name" value="PKD domain"/>
    <property type="match status" value="1"/>
</dbReference>
<protein>
    <recommendedName>
        <fullName evidence="3">PKD domain-containing protein</fullName>
    </recommendedName>
</protein>
<evidence type="ECO:0000256" key="1">
    <source>
        <dbReference type="SAM" id="MobiDB-lite"/>
    </source>
</evidence>
<sequence>MCAVYGRRDMRFQGRATRRAVLGTAIAAAAALTLAGVAHADNIVDTISAENQLALVAGDASSSGTAQVRVVSSQGNDGDAGCNIDAGEALTITFVNPAGVTTTPSSLTFTACDVAQSVTVSAAANAQVGDSDVSATITGNSTGAGAYNNNVHILLTISAPVVTVVDSDHDGIADSADNCPAAANADQANADGDALGDACDSNSHPPVAVGTPANGNGDEGSALGTGGVFTDADGNSTLTIGKVSGAGTVTDNGDGTWSWSHSSADDASGDVIVQADDGEHAVATATFHWSASNVAPTVGPVVVTRTGACAVSISAPFTDPGTADTHTATINWGDSSTPGAAATSPVTGTHQYGANGTYTIEVAVTDDDGGSGADDATFATKNTAGAIMQPINATGTRSVFKLGSTIPVKITVTGCDGAAVSTLSPVVNLTKVDTTPDGTVNETPADAAATNGLAMRWSDTQYIYNLSTKLSQQTGAALTAGTYKVTVSDSSFLAPVTAQFDLRK</sequence>
<comment type="caution">
    <text evidence="4">The sequence shown here is derived from an EMBL/GenBank/DDBJ whole genome shotgun (WGS) entry which is preliminary data.</text>
</comment>
<feature type="signal peptide" evidence="2">
    <location>
        <begin position="1"/>
        <end position="40"/>
    </location>
</feature>
<dbReference type="InterPro" id="IPR006311">
    <property type="entry name" value="TAT_signal"/>
</dbReference>
<keyword evidence="2" id="KW-0732">Signal</keyword>
<evidence type="ECO:0000313" key="4">
    <source>
        <dbReference type="EMBL" id="GAA1560933.1"/>
    </source>
</evidence>
<dbReference type="InterPro" id="IPR000601">
    <property type="entry name" value="PKD_dom"/>
</dbReference>
<organism evidence="4 5">
    <name type="scientific">Kribbella sancticallisti</name>
    <dbReference type="NCBI Taxonomy" id="460087"/>
    <lineage>
        <taxon>Bacteria</taxon>
        <taxon>Bacillati</taxon>
        <taxon>Actinomycetota</taxon>
        <taxon>Actinomycetes</taxon>
        <taxon>Propionibacteriales</taxon>
        <taxon>Kribbellaceae</taxon>
        <taxon>Kribbella</taxon>
    </lineage>
</organism>
<accession>A0ABN2CP32</accession>
<dbReference type="InterPro" id="IPR035986">
    <property type="entry name" value="PKD_dom_sf"/>
</dbReference>
<gene>
    <name evidence="4" type="ORF">GCM10009789_12760</name>
</gene>
<dbReference type="EMBL" id="BAAAOS010000009">
    <property type="protein sequence ID" value="GAA1560933.1"/>
    <property type="molecule type" value="Genomic_DNA"/>
</dbReference>
<dbReference type="Gene3D" id="2.60.40.10">
    <property type="entry name" value="Immunoglobulins"/>
    <property type="match status" value="1"/>
</dbReference>
<feature type="domain" description="PKD" evidence="3">
    <location>
        <begin position="310"/>
        <end position="371"/>
    </location>
</feature>
<name>A0ABN2CP32_9ACTN</name>
<dbReference type="Pfam" id="PF18911">
    <property type="entry name" value="PKD_4"/>
    <property type="match status" value="1"/>
</dbReference>
<dbReference type="PROSITE" id="PS50093">
    <property type="entry name" value="PKD"/>
    <property type="match status" value="1"/>
</dbReference>
<dbReference type="PROSITE" id="PS51318">
    <property type="entry name" value="TAT"/>
    <property type="match status" value="1"/>
</dbReference>
<dbReference type="Gene3D" id="4.10.1080.10">
    <property type="entry name" value="TSP type-3 repeat"/>
    <property type="match status" value="1"/>
</dbReference>
<feature type="region of interest" description="Disordered" evidence="1">
    <location>
        <begin position="198"/>
        <end position="224"/>
    </location>
</feature>
<dbReference type="Proteomes" id="UP001500393">
    <property type="component" value="Unassembled WGS sequence"/>
</dbReference>